<evidence type="ECO:0000313" key="4">
    <source>
        <dbReference type="Proteomes" id="UP000601435"/>
    </source>
</evidence>
<dbReference type="EMBL" id="CAJNJA010032291">
    <property type="protein sequence ID" value="CAE7665757.1"/>
    <property type="molecule type" value="Genomic_DNA"/>
</dbReference>
<comment type="caution">
    <text evidence="3">The sequence shown here is derived from an EMBL/GenBank/DDBJ whole genome shotgun (WGS) entry which is preliminary data.</text>
</comment>
<gene>
    <name evidence="3" type="primary">TY5A</name>
    <name evidence="3" type="ORF">SNEC2469_LOCUS19005</name>
</gene>
<feature type="transmembrane region" description="Helical" evidence="2">
    <location>
        <begin position="747"/>
        <end position="769"/>
    </location>
</feature>
<dbReference type="OrthoDB" id="420676at2759"/>
<proteinExistence type="predicted"/>
<feature type="compositionally biased region" description="Acidic residues" evidence="1">
    <location>
        <begin position="980"/>
        <end position="991"/>
    </location>
</feature>
<organism evidence="3 4">
    <name type="scientific">Symbiodinium necroappetens</name>
    <dbReference type="NCBI Taxonomy" id="1628268"/>
    <lineage>
        <taxon>Eukaryota</taxon>
        <taxon>Sar</taxon>
        <taxon>Alveolata</taxon>
        <taxon>Dinophyceae</taxon>
        <taxon>Suessiales</taxon>
        <taxon>Symbiodiniaceae</taxon>
        <taxon>Symbiodinium</taxon>
    </lineage>
</organism>
<evidence type="ECO:0000256" key="2">
    <source>
        <dbReference type="SAM" id="Phobius"/>
    </source>
</evidence>
<accession>A0A812WCV4</accession>
<sequence length="991" mass="109014">MRGCPVCIQAQGRQRSHYRSSVTSLYSLSCDLAGPFRAGQGWDPIASGRDTGHNFKYFLSCAFSVPVSPKELQPVLSKPGEDLSLYAPSEDEPETEGRAVHVSNSVGAERIEGFDDLFECLDQEDVDEGEQKLPVEEVKVTTRTLFIVVPLRTKGGKEVMAQIQAVVNRAKELRSHALVQWLRDRGQKEVEEWPQEALGLDHGYTTLYLSLNASAPLHRDVKNEHSVPVWILALGDFLGGGLWVEGRDNVGPVVKTLPNGEVKAGSVLDVHNKPHVFDGRVWHCTESWLGKERWVIVAYVPRGSEKVIGNHLQELEDLGFPVGGVSLDSVTGSGVLGSEAGIANLKCNEAAVSLACASPLDIEDDSWDDIHWEIDFPCEVLERDWQEGAVSAHVASSNLCRALTLELSDTRGDARGTAELFNQLKAACLERDWYEGLLWQDYLEQPGVIVRALKTEIPLNEGDVPCAAEVFLQTRNVSIAEARKELPLWVSAATEEVHSLEVLNEAVLRIETADIEQLAGEGKRIIQGISDDSLWFIVKSEVAEGDAGRWHGILIIYVDDLLGFASSLILKSLFEEIQNLWQLSDPEWIGTEAATKFCGLEIQALEGGGYRVSQRLYLQELFTRYEIQSSAAVPLSQWCDPEEEHDAKLETIREAQALTGALLWASSKSRPDIAFAVSKLGQFAVKAPSVVIQKGYQVLRYLYGTADLWIEYRRQSGNGWLDAPVPRTLGTLELFTDASHAPEGYDLVVWLLGVAMTIFALLWAWLLVYGPTLYPTSGSVLQSEYGQPGVEVAPDEATESCTPSVEVQEIPGGVALRETPEDSEGALTGEDSDSDVFDAEEWESSRQALVKRELYTGLTFVQRAKLRQQLVKGDIVDVPNMMQRYGPAPSWYTGVDPDDPGPQASVPTPNFQDLCGIGDASDAYFQAGGVPFGGDEGSELGIEGDEQDPYVQWPLPGPHDEWPPRDPGQWEDAFNQLFDGSEESDSGDSTT</sequence>
<name>A0A812WCV4_9DINO</name>
<evidence type="ECO:0000313" key="3">
    <source>
        <dbReference type="EMBL" id="CAE7665757.1"/>
    </source>
</evidence>
<feature type="region of interest" description="Disordered" evidence="1">
    <location>
        <begin position="79"/>
        <end position="98"/>
    </location>
</feature>
<evidence type="ECO:0000256" key="1">
    <source>
        <dbReference type="SAM" id="MobiDB-lite"/>
    </source>
</evidence>
<keyword evidence="2" id="KW-0472">Membrane</keyword>
<feature type="non-terminal residue" evidence="3">
    <location>
        <position position="1"/>
    </location>
</feature>
<dbReference type="Proteomes" id="UP000601435">
    <property type="component" value="Unassembled WGS sequence"/>
</dbReference>
<keyword evidence="4" id="KW-1185">Reference proteome</keyword>
<feature type="region of interest" description="Disordered" evidence="1">
    <location>
        <begin position="931"/>
        <end position="991"/>
    </location>
</feature>
<reference evidence="3" key="1">
    <citation type="submission" date="2021-02" db="EMBL/GenBank/DDBJ databases">
        <authorList>
            <person name="Dougan E. K."/>
            <person name="Rhodes N."/>
            <person name="Thang M."/>
            <person name="Chan C."/>
        </authorList>
    </citation>
    <scope>NUCLEOTIDE SEQUENCE</scope>
</reference>
<keyword evidence="2" id="KW-1133">Transmembrane helix</keyword>
<feature type="compositionally biased region" description="Acidic residues" evidence="1">
    <location>
        <begin position="936"/>
        <end position="948"/>
    </location>
</feature>
<keyword evidence="2" id="KW-0812">Transmembrane</keyword>
<dbReference type="AlphaFoldDB" id="A0A812WCV4"/>
<protein>
    <submittedName>
        <fullName evidence="3">TY5A protein</fullName>
    </submittedName>
</protein>